<dbReference type="Pfam" id="PF01609">
    <property type="entry name" value="DDE_Tnp_1"/>
    <property type="match status" value="1"/>
</dbReference>
<dbReference type="SUPFAM" id="SSF53098">
    <property type="entry name" value="Ribonuclease H-like"/>
    <property type="match status" value="1"/>
</dbReference>
<evidence type="ECO:0000259" key="5">
    <source>
        <dbReference type="Pfam" id="PF01609"/>
    </source>
</evidence>
<keyword evidence="3" id="KW-0238">DNA-binding</keyword>
<accession>A0A6J4K8Z3</accession>
<feature type="domain" description="Transposase IS4-like" evidence="5">
    <location>
        <begin position="113"/>
        <end position="358"/>
    </location>
</feature>
<dbReference type="InterPro" id="IPR012337">
    <property type="entry name" value="RNaseH-like_sf"/>
</dbReference>
<comment type="similarity">
    <text evidence="1">Belongs to the transposase 11 family.</text>
</comment>
<dbReference type="InterPro" id="IPR002559">
    <property type="entry name" value="Transposase_11"/>
</dbReference>
<dbReference type="NCBIfam" id="NF033592">
    <property type="entry name" value="transpos_IS4_1"/>
    <property type="match status" value="1"/>
</dbReference>
<dbReference type="InterPro" id="IPR047952">
    <property type="entry name" value="Transpos_IS4"/>
</dbReference>
<dbReference type="EMBL" id="CADCTK010001119">
    <property type="protein sequence ID" value="CAA9299185.1"/>
    <property type="molecule type" value="Genomic_DNA"/>
</dbReference>
<proteinExistence type="inferred from homology"/>
<gene>
    <name evidence="6" type="ORF">AVDCRST_MAG26-4668</name>
</gene>
<sequence length="441" mass="47646">MSTIPQVAAALQVVLSTVATTVAGSTGFVRRQRHLTGAGFVQALVFGFLAHPAATLEHLAQSAANVGFAISPQGLAKRFTPAAAACLQQVLEAAVQQVVAAKPVAIPILHRFTGVYVLDSTTITLPDCLSSVWHGCGGSTTASAAALKVQVLWNVTTGALRWVGLQDARTNDRNAPVQHLALPAGALRIADLGYFSLAQMATAQGQGSFVLSRWYPQTALFAADDTPLDLLAVLQRHAQPTLDWEVRLGARHRLRVRLLAVRVPQEVADQRRRRIRTEAREKGQAVSGSALALAAWTICVTTVPQPLLTVAEAVVLLRVRWQIELLFKLWKSQGQVDTSRSQQPWRVLSEVYAKLLAMLVLHWVLLLSCWQYPDRSLPKATQTVQGHALALGAAVATTVTDITCCLARIARCVGAGCRLNPRRKRPNTYQLLLALSDASLS</sequence>
<evidence type="ECO:0000256" key="2">
    <source>
        <dbReference type="ARBA" id="ARBA00022578"/>
    </source>
</evidence>
<dbReference type="PANTHER" id="PTHR33258:SF1">
    <property type="entry name" value="TRANSPOSASE INSL FOR INSERTION SEQUENCE ELEMENT IS186A-RELATED"/>
    <property type="match status" value="1"/>
</dbReference>
<dbReference type="GO" id="GO:0004803">
    <property type="term" value="F:transposase activity"/>
    <property type="evidence" value="ECO:0007669"/>
    <property type="project" value="InterPro"/>
</dbReference>
<evidence type="ECO:0000256" key="3">
    <source>
        <dbReference type="ARBA" id="ARBA00023125"/>
    </source>
</evidence>
<protein>
    <recommendedName>
        <fullName evidence="5">Transposase IS4-like domain-containing protein</fullName>
    </recommendedName>
</protein>
<keyword evidence="4" id="KW-0233">DNA recombination</keyword>
<dbReference type="GO" id="GO:0003677">
    <property type="term" value="F:DNA binding"/>
    <property type="evidence" value="ECO:0007669"/>
    <property type="project" value="UniProtKB-KW"/>
</dbReference>
<evidence type="ECO:0000313" key="6">
    <source>
        <dbReference type="EMBL" id="CAA9299185.1"/>
    </source>
</evidence>
<dbReference type="AlphaFoldDB" id="A0A6J4K8Z3"/>
<keyword evidence="2" id="KW-0815">Transposition</keyword>
<evidence type="ECO:0000256" key="4">
    <source>
        <dbReference type="ARBA" id="ARBA00023172"/>
    </source>
</evidence>
<dbReference type="PANTHER" id="PTHR33258">
    <property type="entry name" value="TRANSPOSASE INSL FOR INSERTION SEQUENCE ELEMENT IS186A-RELATED"/>
    <property type="match status" value="1"/>
</dbReference>
<name>A0A6J4K8Z3_9CHLR</name>
<organism evidence="6">
    <name type="scientific">uncultured Chloroflexia bacterium</name>
    <dbReference type="NCBI Taxonomy" id="1672391"/>
    <lineage>
        <taxon>Bacteria</taxon>
        <taxon>Bacillati</taxon>
        <taxon>Chloroflexota</taxon>
        <taxon>Chloroflexia</taxon>
        <taxon>environmental samples</taxon>
    </lineage>
</organism>
<evidence type="ECO:0000256" key="1">
    <source>
        <dbReference type="ARBA" id="ARBA00010075"/>
    </source>
</evidence>
<dbReference type="GO" id="GO:0006313">
    <property type="term" value="P:DNA transposition"/>
    <property type="evidence" value="ECO:0007669"/>
    <property type="project" value="InterPro"/>
</dbReference>
<reference evidence="6" key="1">
    <citation type="submission" date="2020-02" db="EMBL/GenBank/DDBJ databases">
        <authorList>
            <person name="Meier V. D."/>
        </authorList>
    </citation>
    <scope>NUCLEOTIDE SEQUENCE</scope>
    <source>
        <strain evidence="6">AVDCRST_MAG26</strain>
    </source>
</reference>